<dbReference type="SFLD" id="SFLDG01099">
    <property type="entry name" value="Uncharacterised_Radical_SAM_Su"/>
    <property type="match status" value="1"/>
</dbReference>
<dbReference type="SUPFAM" id="SSF102114">
    <property type="entry name" value="Radical SAM enzymes"/>
    <property type="match status" value="1"/>
</dbReference>
<name>A0A173T681_9FIRM</name>
<feature type="binding site" evidence="5">
    <location>
        <position position="58"/>
    </location>
    <ligand>
        <name>[4Fe-4S] cluster</name>
        <dbReference type="ChEBI" id="CHEBI:49883"/>
        <note>4Fe-4S-S-AdoMet</note>
    </ligand>
</feature>
<dbReference type="PANTHER" id="PTHR43075">
    <property type="entry name" value="FORMATE LYASE ACTIVATING ENZYME, PUTATIVE (AFU_ORTHOLOGUE AFUA_2G15630)-RELATED"/>
    <property type="match status" value="1"/>
</dbReference>
<dbReference type="SFLD" id="SFLDS00029">
    <property type="entry name" value="Radical_SAM"/>
    <property type="match status" value="1"/>
</dbReference>
<dbReference type="InterPro" id="IPR016431">
    <property type="entry name" value="Pyrv-formate_lyase-activ_prd"/>
</dbReference>
<feature type="domain" description="Radical SAM core" evidence="6">
    <location>
        <begin position="54"/>
        <end position="159"/>
    </location>
</feature>
<dbReference type="GO" id="GO:0046872">
    <property type="term" value="F:metal ion binding"/>
    <property type="evidence" value="ECO:0007669"/>
    <property type="project" value="UniProtKB-KW"/>
</dbReference>
<evidence type="ECO:0000256" key="5">
    <source>
        <dbReference type="PIRSR" id="PIRSR004869-50"/>
    </source>
</evidence>
<accession>A0A173T681</accession>
<evidence type="ECO:0000256" key="2">
    <source>
        <dbReference type="ARBA" id="ARBA00022723"/>
    </source>
</evidence>
<dbReference type="Pfam" id="PF04055">
    <property type="entry name" value="Radical_SAM"/>
    <property type="match status" value="1"/>
</dbReference>
<keyword evidence="1 5" id="KW-0949">S-adenosyl-L-methionine</keyword>
<feature type="binding site" evidence="5">
    <location>
        <position position="65"/>
    </location>
    <ligand>
        <name>[4Fe-4S] cluster</name>
        <dbReference type="ChEBI" id="CHEBI:49883"/>
        <note>4Fe-4S-S-AdoMet</note>
    </ligand>
</feature>
<organism evidence="7 8">
    <name type="scientific">Roseburia intestinalis</name>
    <dbReference type="NCBI Taxonomy" id="166486"/>
    <lineage>
        <taxon>Bacteria</taxon>
        <taxon>Bacillati</taxon>
        <taxon>Bacillota</taxon>
        <taxon>Clostridia</taxon>
        <taxon>Lachnospirales</taxon>
        <taxon>Lachnospiraceae</taxon>
        <taxon>Roseburia</taxon>
    </lineage>
</organism>
<keyword evidence="4 5" id="KW-0411">Iron-sulfur</keyword>
<feature type="binding site" evidence="5">
    <location>
        <position position="62"/>
    </location>
    <ligand>
        <name>[4Fe-4S] cluster</name>
        <dbReference type="ChEBI" id="CHEBI:49883"/>
        <note>4Fe-4S-S-AdoMet</note>
    </ligand>
</feature>
<comment type="cofactor">
    <cofactor evidence="5">
        <name>[4Fe-4S] cluster</name>
        <dbReference type="ChEBI" id="CHEBI:49883"/>
    </cofactor>
    <text evidence="5">Binds 1 [4Fe-4S] cluster. The cluster is coordinated with 3 cysteines and an exchangeable S-adenosyl-L-methionine.</text>
</comment>
<keyword evidence="3 5" id="KW-0408">Iron</keyword>
<gene>
    <name evidence="7" type="ORF">ERS852572_01355</name>
</gene>
<dbReference type="InterPro" id="IPR013785">
    <property type="entry name" value="Aldolase_TIM"/>
</dbReference>
<evidence type="ECO:0000259" key="6">
    <source>
        <dbReference type="Pfam" id="PF04055"/>
    </source>
</evidence>
<dbReference type="EMBL" id="CYXZ01000009">
    <property type="protein sequence ID" value="CUM98000.1"/>
    <property type="molecule type" value="Genomic_DNA"/>
</dbReference>
<dbReference type="InterPro" id="IPR007197">
    <property type="entry name" value="rSAM"/>
</dbReference>
<evidence type="ECO:0000256" key="3">
    <source>
        <dbReference type="ARBA" id="ARBA00023004"/>
    </source>
</evidence>
<dbReference type="GO" id="GO:0051536">
    <property type="term" value="F:iron-sulfur cluster binding"/>
    <property type="evidence" value="ECO:0007669"/>
    <property type="project" value="UniProtKB-KW"/>
</dbReference>
<keyword evidence="2 5" id="KW-0479">Metal-binding</keyword>
<dbReference type="InterPro" id="IPR058240">
    <property type="entry name" value="rSAM_sf"/>
</dbReference>
<evidence type="ECO:0000256" key="1">
    <source>
        <dbReference type="ARBA" id="ARBA00022691"/>
    </source>
</evidence>
<dbReference type="Proteomes" id="UP000095350">
    <property type="component" value="Unassembled WGS sequence"/>
</dbReference>
<dbReference type="AlphaFoldDB" id="A0A173T681"/>
<protein>
    <submittedName>
        <fullName evidence="7">Glycyl-radical enzyme activating protein family</fullName>
    </submittedName>
</protein>
<reference evidence="7 8" key="1">
    <citation type="submission" date="2015-09" db="EMBL/GenBank/DDBJ databases">
        <authorList>
            <consortium name="Pathogen Informatics"/>
        </authorList>
    </citation>
    <scope>NUCLEOTIDE SEQUENCE [LARGE SCALE GENOMIC DNA]</scope>
    <source>
        <strain evidence="7 8">2789STDY5834960</strain>
    </source>
</reference>
<dbReference type="PIRSF" id="PIRSF004869">
    <property type="entry name" value="PflX_prd"/>
    <property type="match status" value="1"/>
</dbReference>
<proteinExistence type="predicted"/>
<evidence type="ECO:0000313" key="7">
    <source>
        <dbReference type="EMBL" id="CUM98000.1"/>
    </source>
</evidence>
<evidence type="ECO:0000313" key="8">
    <source>
        <dbReference type="Proteomes" id="UP000095350"/>
    </source>
</evidence>
<dbReference type="GO" id="GO:0003824">
    <property type="term" value="F:catalytic activity"/>
    <property type="evidence" value="ECO:0007669"/>
    <property type="project" value="InterPro"/>
</dbReference>
<dbReference type="PaxDb" id="166486-ERS852572_01355"/>
<sequence length="297" mass="33093">MKICTLCPRMCAVDRKSGERGICGQTTEIKVARAALHFWEEPCISGEMGSGAVFFSGCALHCVFCQNENIANGTAGKVISTERLGEIFLELQEKGANNINLVTPGQFVPQIIKAVELARNQNLKIPIVYNTSSYENVDTIRSLEGIVDIYLPDFKYFDTALSAKYSHAPDYPAVAKAVIAEMVRQTGAAVFENGEDSLMKRGTIVRHLILPGCTKDSKAVLKYLHETYENQIYISIMHQFTPLSNVKKYPELNRKITDREYDEVIDFAIDIGIENGFIQEGETAEESFIPEFDNEGV</sequence>
<dbReference type="STRING" id="166486.ERS852572_01355"/>
<dbReference type="Gene3D" id="3.20.20.70">
    <property type="entry name" value="Aldolase class I"/>
    <property type="match status" value="1"/>
</dbReference>
<evidence type="ECO:0000256" key="4">
    <source>
        <dbReference type="ARBA" id="ARBA00023014"/>
    </source>
</evidence>
<dbReference type="PANTHER" id="PTHR43075:SF1">
    <property type="entry name" value="FORMATE LYASE ACTIVATING ENZYME, PUTATIVE (AFU_ORTHOLOGUE AFUA_2G15630)-RELATED"/>
    <property type="match status" value="1"/>
</dbReference>
<dbReference type="InterPro" id="IPR040085">
    <property type="entry name" value="MJ0674-like"/>
</dbReference>